<keyword evidence="3" id="KW-1185">Reference proteome</keyword>
<evidence type="ECO:0000313" key="2">
    <source>
        <dbReference type="EMBL" id="KAB5588077.1"/>
    </source>
</evidence>
<feature type="domain" description="Protein kinase" evidence="1">
    <location>
        <begin position="27"/>
        <end position="295"/>
    </location>
</feature>
<sequence>MQIDNIIYYLVQHGCKDITSELQLGCCTQHPCVQGGGFSRIHQGTLHNGKKVTIKCIEVSGHWGEWKLKQKSLKHAAHEIYAWSKCDHSGILKMLGFARFANHILLISEWMEAGSLTQFIARDPTCRQLELCIEVAAALEYLHAKGIAHGDVKPDNVVMSDDAHAQLTDFGSAMLTNYSTLYFTNTSYKGTQRFMAPELLNGSSEIPTMKADIYALGMIYSFFGPQTIHQIMDGEVPYSNKRDCVIVYEVLIKKRLPLRPDFNETLKSSPAKDRLWDLLNSAGNTNPRADHRQPR</sequence>
<organism evidence="2 3">
    <name type="scientific">Ceratobasidium theobromae</name>
    <dbReference type="NCBI Taxonomy" id="1582974"/>
    <lineage>
        <taxon>Eukaryota</taxon>
        <taxon>Fungi</taxon>
        <taxon>Dikarya</taxon>
        <taxon>Basidiomycota</taxon>
        <taxon>Agaricomycotina</taxon>
        <taxon>Agaricomycetes</taxon>
        <taxon>Cantharellales</taxon>
        <taxon>Ceratobasidiaceae</taxon>
        <taxon>Ceratobasidium</taxon>
    </lineage>
</organism>
<dbReference type="GO" id="GO:0005524">
    <property type="term" value="F:ATP binding"/>
    <property type="evidence" value="ECO:0007669"/>
    <property type="project" value="InterPro"/>
</dbReference>
<comment type="caution">
    <text evidence="2">The sequence shown here is derived from an EMBL/GenBank/DDBJ whole genome shotgun (WGS) entry which is preliminary data.</text>
</comment>
<reference evidence="2 3" key="1">
    <citation type="journal article" date="2019" name="Fungal Biol. Biotechnol.">
        <title>Draft genome sequence of fastidious pathogen Ceratobasidium theobromae, which causes vascular-streak dieback in Theobroma cacao.</title>
        <authorList>
            <person name="Ali S.S."/>
            <person name="Asman A."/>
            <person name="Shao J."/>
            <person name="Firmansyah A.P."/>
            <person name="Susilo A.W."/>
            <person name="Rosmana A."/>
            <person name="McMahon P."/>
            <person name="Junaid M."/>
            <person name="Guest D."/>
            <person name="Kheng T.Y."/>
            <person name="Meinhardt L.W."/>
            <person name="Bailey B.A."/>
        </authorList>
    </citation>
    <scope>NUCLEOTIDE SEQUENCE [LARGE SCALE GENOMIC DNA]</scope>
    <source>
        <strain evidence="2 3">CT2</strain>
    </source>
</reference>
<dbReference type="SMART" id="SM00220">
    <property type="entry name" value="S_TKc"/>
    <property type="match status" value="1"/>
</dbReference>
<evidence type="ECO:0000259" key="1">
    <source>
        <dbReference type="PROSITE" id="PS50011"/>
    </source>
</evidence>
<dbReference type="PANTHER" id="PTHR44329">
    <property type="entry name" value="SERINE/THREONINE-PROTEIN KINASE TNNI3K-RELATED"/>
    <property type="match status" value="1"/>
</dbReference>
<dbReference type="OrthoDB" id="4062651at2759"/>
<dbReference type="InterPro" id="IPR008271">
    <property type="entry name" value="Ser/Thr_kinase_AS"/>
</dbReference>
<keyword evidence="2" id="KW-0418">Kinase</keyword>
<dbReference type="AlphaFoldDB" id="A0A5N5Q9J2"/>
<evidence type="ECO:0000313" key="3">
    <source>
        <dbReference type="Proteomes" id="UP000383932"/>
    </source>
</evidence>
<name>A0A5N5Q9J2_9AGAM</name>
<dbReference type="InterPro" id="IPR000719">
    <property type="entry name" value="Prot_kinase_dom"/>
</dbReference>
<dbReference type="Proteomes" id="UP000383932">
    <property type="component" value="Unassembled WGS sequence"/>
</dbReference>
<dbReference type="SUPFAM" id="SSF56112">
    <property type="entry name" value="Protein kinase-like (PK-like)"/>
    <property type="match status" value="1"/>
</dbReference>
<dbReference type="Pfam" id="PF00069">
    <property type="entry name" value="Pkinase"/>
    <property type="match status" value="1"/>
</dbReference>
<accession>A0A5N5Q9J2</accession>
<dbReference type="EMBL" id="SSOP01000585">
    <property type="protein sequence ID" value="KAB5588077.1"/>
    <property type="molecule type" value="Genomic_DNA"/>
</dbReference>
<keyword evidence="2" id="KW-0808">Transferase</keyword>
<gene>
    <name evidence="2" type="ORF">CTheo_8479</name>
</gene>
<dbReference type="PROSITE" id="PS00108">
    <property type="entry name" value="PROTEIN_KINASE_ST"/>
    <property type="match status" value="1"/>
</dbReference>
<proteinExistence type="predicted"/>
<dbReference type="GO" id="GO:0004674">
    <property type="term" value="F:protein serine/threonine kinase activity"/>
    <property type="evidence" value="ECO:0007669"/>
    <property type="project" value="TreeGrafter"/>
</dbReference>
<dbReference type="PROSITE" id="PS50011">
    <property type="entry name" value="PROTEIN_KINASE_DOM"/>
    <property type="match status" value="1"/>
</dbReference>
<dbReference type="InterPro" id="IPR051681">
    <property type="entry name" value="Ser/Thr_Kinases-Pseudokinases"/>
</dbReference>
<dbReference type="InterPro" id="IPR011009">
    <property type="entry name" value="Kinase-like_dom_sf"/>
</dbReference>
<dbReference type="Gene3D" id="1.10.510.10">
    <property type="entry name" value="Transferase(Phosphotransferase) domain 1"/>
    <property type="match status" value="1"/>
</dbReference>
<protein>
    <submittedName>
        <fullName evidence="2">Tyrosine kinase catalytic domain containing protein</fullName>
    </submittedName>
</protein>